<evidence type="ECO:0000256" key="1">
    <source>
        <dbReference type="ARBA" id="ARBA00007074"/>
    </source>
</evidence>
<feature type="domain" description="NlpC/P60" evidence="8">
    <location>
        <begin position="340"/>
        <end position="471"/>
    </location>
</feature>
<dbReference type="EMBL" id="JBHTCO010000004">
    <property type="protein sequence ID" value="MFC7392328.1"/>
    <property type="molecule type" value="Genomic_DNA"/>
</dbReference>
<dbReference type="PANTHER" id="PTHR47053:SF1">
    <property type="entry name" value="MUREIN DD-ENDOPEPTIDASE MEPH-RELATED"/>
    <property type="match status" value="1"/>
</dbReference>
<protein>
    <submittedName>
        <fullName evidence="9">NlpC/P60 family protein</fullName>
    </submittedName>
</protein>
<dbReference type="InterPro" id="IPR057309">
    <property type="entry name" value="PcsB_CC"/>
</dbReference>
<dbReference type="Gene3D" id="6.10.250.3150">
    <property type="match status" value="1"/>
</dbReference>
<evidence type="ECO:0000259" key="8">
    <source>
        <dbReference type="PROSITE" id="PS51935"/>
    </source>
</evidence>
<feature type="coiled-coil region" evidence="6">
    <location>
        <begin position="77"/>
        <end position="104"/>
    </location>
</feature>
<dbReference type="InterPro" id="IPR000064">
    <property type="entry name" value="NLP_P60_dom"/>
</dbReference>
<keyword evidence="4" id="KW-0378">Hydrolase</keyword>
<evidence type="ECO:0000256" key="7">
    <source>
        <dbReference type="SAM" id="MobiDB-lite"/>
    </source>
</evidence>
<proteinExistence type="inferred from homology"/>
<reference evidence="10" key="1">
    <citation type="journal article" date="2019" name="Int. J. Syst. Evol. Microbiol.">
        <title>The Global Catalogue of Microorganisms (GCM) 10K type strain sequencing project: providing services to taxonomists for standard genome sequencing and annotation.</title>
        <authorList>
            <consortium name="The Broad Institute Genomics Platform"/>
            <consortium name="The Broad Institute Genome Sequencing Center for Infectious Disease"/>
            <person name="Wu L."/>
            <person name="Ma J."/>
        </authorList>
    </citation>
    <scope>NUCLEOTIDE SEQUENCE [LARGE SCALE GENOMIC DNA]</scope>
    <source>
        <strain evidence="10">CGMCC 1.16305</strain>
    </source>
</reference>
<dbReference type="Proteomes" id="UP001596505">
    <property type="component" value="Unassembled WGS sequence"/>
</dbReference>
<keyword evidence="2" id="KW-0645">Protease</keyword>
<dbReference type="RefSeq" id="WP_380964349.1">
    <property type="nucleotide sequence ID" value="NZ_JBHTCO010000004.1"/>
</dbReference>
<keyword evidence="3" id="KW-0732">Signal</keyword>
<organism evidence="9 10">
    <name type="scientific">Scopulibacillus cellulosilyticus</name>
    <dbReference type="NCBI Taxonomy" id="2665665"/>
    <lineage>
        <taxon>Bacteria</taxon>
        <taxon>Bacillati</taxon>
        <taxon>Bacillota</taxon>
        <taxon>Bacilli</taxon>
        <taxon>Bacillales</taxon>
        <taxon>Sporolactobacillaceae</taxon>
        <taxon>Scopulibacillus</taxon>
    </lineage>
</organism>
<feature type="region of interest" description="Disordered" evidence="7">
    <location>
        <begin position="244"/>
        <end position="337"/>
    </location>
</feature>
<dbReference type="Pfam" id="PF24568">
    <property type="entry name" value="CC_PcsB"/>
    <property type="match status" value="1"/>
</dbReference>
<keyword evidence="6" id="KW-0175">Coiled coil</keyword>
<evidence type="ECO:0000256" key="6">
    <source>
        <dbReference type="SAM" id="Coils"/>
    </source>
</evidence>
<sequence>MKRKLALALALGFTITYGSTVPAHTYAKSSIEGQLSDVRQYQLDQQNVKDHLLSKQTKAQIQLNQYHQQTLEINAKIDSNQAAINQNKDEVRQLNKEIVIIQKRIDSRQKLLKKRVRAIYENGGTNSSYLDVILGAKSFGDFIDRAIAVYHITSSDNKLIKAQKEDQDVLKKNQNSVHQDLKDNKQKIQDLQNLLANYQNLKDKKQDLVDSLGDKAKNIDKNIINLKETQLPFQEQKIQEAVKQVDARQPNEDYKTSDLQFDVVKNNEEGTSQKAEKQADVLLAGKKDVPSHSDRSQSDSSKKTGDANHSDATQSDLNNNQSSTSDSHSDTAKVPESAATGDVAGIINEAKTYIGHSTYVFGGGRSQSDIEHGRFDCSSFVYYVFRVNGISLGSTTGNTDSLINVGRSVSSSDMKPGDLVFFDTYKKNGHVGIYIGNGQFIACNTSGGVQIKSLKNNPYWSKKFNYTVRRVLG</sequence>
<evidence type="ECO:0000256" key="2">
    <source>
        <dbReference type="ARBA" id="ARBA00022670"/>
    </source>
</evidence>
<accession>A0ABW2PSG3</accession>
<feature type="compositionally biased region" description="Basic and acidic residues" evidence="7">
    <location>
        <begin position="274"/>
        <end position="309"/>
    </location>
</feature>
<keyword evidence="5" id="KW-0788">Thiol protease</keyword>
<feature type="compositionally biased region" description="Polar residues" evidence="7">
    <location>
        <begin position="310"/>
        <end position="326"/>
    </location>
</feature>
<comment type="similarity">
    <text evidence="1">Belongs to the peptidase C40 family.</text>
</comment>
<evidence type="ECO:0000313" key="10">
    <source>
        <dbReference type="Proteomes" id="UP001596505"/>
    </source>
</evidence>
<dbReference type="Pfam" id="PF00877">
    <property type="entry name" value="NLPC_P60"/>
    <property type="match status" value="1"/>
</dbReference>
<dbReference type="PANTHER" id="PTHR47053">
    <property type="entry name" value="MUREIN DD-ENDOPEPTIDASE MEPH-RELATED"/>
    <property type="match status" value="1"/>
</dbReference>
<dbReference type="PROSITE" id="PS51935">
    <property type="entry name" value="NLPC_P60"/>
    <property type="match status" value="1"/>
</dbReference>
<dbReference type="SUPFAM" id="SSF54001">
    <property type="entry name" value="Cysteine proteinases"/>
    <property type="match status" value="1"/>
</dbReference>
<feature type="compositionally biased region" description="Basic and acidic residues" evidence="7">
    <location>
        <begin position="244"/>
        <end position="256"/>
    </location>
</feature>
<evidence type="ECO:0000313" key="9">
    <source>
        <dbReference type="EMBL" id="MFC7392328.1"/>
    </source>
</evidence>
<comment type="caution">
    <text evidence="9">The sequence shown here is derived from an EMBL/GenBank/DDBJ whole genome shotgun (WGS) entry which is preliminary data.</text>
</comment>
<feature type="coiled-coil region" evidence="6">
    <location>
        <begin position="181"/>
        <end position="211"/>
    </location>
</feature>
<keyword evidence="10" id="KW-1185">Reference proteome</keyword>
<dbReference type="InterPro" id="IPR051202">
    <property type="entry name" value="Peptidase_C40"/>
</dbReference>
<gene>
    <name evidence="9" type="ORF">ACFQRG_04975</name>
</gene>
<name>A0ABW2PSG3_9BACL</name>
<evidence type="ECO:0000256" key="3">
    <source>
        <dbReference type="ARBA" id="ARBA00022729"/>
    </source>
</evidence>
<dbReference type="InterPro" id="IPR038765">
    <property type="entry name" value="Papain-like_cys_pep_sf"/>
</dbReference>
<evidence type="ECO:0000256" key="4">
    <source>
        <dbReference type="ARBA" id="ARBA00022801"/>
    </source>
</evidence>
<dbReference type="Gene3D" id="3.90.1720.10">
    <property type="entry name" value="endopeptidase domain like (from Nostoc punctiforme)"/>
    <property type="match status" value="1"/>
</dbReference>
<evidence type="ECO:0000256" key="5">
    <source>
        <dbReference type="ARBA" id="ARBA00022807"/>
    </source>
</evidence>